<evidence type="ECO:0000313" key="4">
    <source>
        <dbReference type="Proteomes" id="UP000749646"/>
    </source>
</evidence>
<name>A0A9P6MK36_9FUNG</name>
<keyword evidence="2" id="KW-0472">Membrane</keyword>
<feature type="transmembrane region" description="Helical" evidence="2">
    <location>
        <begin position="217"/>
        <end position="236"/>
    </location>
</feature>
<evidence type="ECO:0000313" key="3">
    <source>
        <dbReference type="EMBL" id="KAG0005058.1"/>
    </source>
</evidence>
<feature type="compositionally biased region" description="Polar residues" evidence="1">
    <location>
        <begin position="308"/>
        <end position="320"/>
    </location>
</feature>
<dbReference type="EMBL" id="JAAAHW010000214">
    <property type="protein sequence ID" value="KAG0005058.1"/>
    <property type="molecule type" value="Genomic_DNA"/>
</dbReference>
<feature type="compositionally biased region" description="Low complexity" evidence="1">
    <location>
        <begin position="246"/>
        <end position="257"/>
    </location>
</feature>
<dbReference type="AlphaFoldDB" id="A0A9P6MK36"/>
<evidence type="ECO:0000256" key="2">
    <source>
        <dbReference type="SAM" id="Phobius"/>
    </source>
</evidence>
<reference evidence="3" key="1">
    <citation type="journal article" date="2020" name="Fungal Divers.">
        <title>Resolving the Mortierellaceae phylogeny through synthesis of multi-gene phylogenetics and phylogenomics.</title>
        <authorList>
            <person name="Vandepol N."/>
            <person name="Liber J."/>
            <person name="Desiro A."/>
            <person name="Na H."/>
            <person name="Kennedy M."/>
            <person name="Barry K."/>
            <person name="Grigoriev I.V."/>
            <person name="Miller A.N."/>
            <person name="O'Donnell K."/>
            <person name="Stajich J.E."/>
            <person name="Bonito G."/>
        </authorList>
    </citation>
    <scope>NUCLEOTIDE SEQUENCE</scope>
    <source>
        <strain evidence="3">MES-2147</strain>
    </source>
</reference>
<feature type="compositionally biased region" description="Polar residues" evidence="1">
    <location>
        <begin position="258"/>
        <end position="272"/>
    </location>
</feature>
<dbReference type="Proteomes" id="UP000749646">
    <property type="component" value="Unassembled WGS sequence"/>
</dbReference>
<feature type="region of interest" description="Disordered" evidence="1">
    <location>
        <begin position="308"/>
        <end position="359"/>
    </location>
</feature>
<comment type="caution">
    <text evidence="3">The sequence shown here is derived from an EMBL/GenBank/DDBJ whole genome shotgun (WGS) entry which is preliminary data.</text>
</comment>
<organism evidence="3 4">
    <name type="scientific">Modicella reniformis</name>
    <dbReference type="NCBI Taxonomy" id="1440133"/>
    <lineage>
        <taxon>Eukaryota</taxon>
        <taxon>Fungi</taxon>
        <taxon>Fungi incertae sedis</taxon>
        <taxon>Mucoromycota</taxon>
        <taxon>Mortierellomycotina</taxon>
        <taxon>Mortierellomycetes</taxon>
        <taxon>Mortierellales</taxon>
        <taxon>Mortierellaceae</taxon>
        <taxon>Modicella</taxon>
    </lineage>
</organism>
<sequence length="359" mass="39528">MGVLTPSCVTTRNGRMYAFGTTLSYDTSAPIYYIIQSNDNPSYTLEGISWTLISAVPTAGYSEIKSKNHLVSYGYQLSCTIDDKGVFSVLHVDDVDKTQAGLQYQPSPGNGVPSPSSAGIFGVGSWRNITLPTNYRWNEFYFADMFNFKDSQGVNTPMHVTTTNRVIVDVAALDPATMTMKQDFVLLNSFLVGLLLDPQYPFQLGGRILGGLVEVGTQVRFCAVVVMTIAVLGFMFNRRRRLFGRNSNGNNESNGNNTKIHQPQQHHQNSGLPSAETRQLRDVQSAELKQQFSYPASNNAATVFSDNTAVSTGHHNNPSNGWEWKDTRSAPAESYPRPLHNSASSQADHSRPDLPQGFP</sequence>
<proteinExistence type="predicted"/>
<evidence type="ECO:0000256" key="1">
    <source>
        <dbReference type="SAM" id="MobiDB-lite"/>
    </source>
</evidence>
<accession>A0A9P6MK36</accession>
<feature type="region of interest" description="Disordered" evidence="1">
    <location>
        <begin position="245"/>
        <end position="287"/>
    </location>
</feature>
<gene>
    <name evidence="3" type="ORF">BGZ65_012034</name>
</gene>
<protein>
    <submittedName>
        <fullName evidence="3">Uncharacterized protein</fullName>
    </submittedName>
</protein>
<dbReference type="OrthoDB" id="2373827at2759"/>
<keyword evidence="4" id="KW-1185">Reference proteome</keyword>
<keyword evidence="2" id="KW-0812">Transmembrane</keyword>
<keyword evidence="2" id="KW-1133">Transmembrane helix</keyword>